<comment type="caution">
    <text evidence="6">The sequence shown here is derived from an EMBL/GenBank/DDBJ whole genome shotgun (WGS) entry which is preliminary data.</text>
</comment>
<keyword evidence="7" id="KW-1185">Reference proteome</keyword>
<dbReference type="Gene3D" id="1.20.1270.60">
    <property type="entry name" value="Arfaptin homology (AH) domain/BAR domain"/>
    <property type="match status" value="1"/>
</dbReference>
<dbReference type="EMBL" id="JAVRJZ010000010">
    <property type="protein sequence ID" value="KAK2717364.1"/>
    <property type="molecule type" value="Genomic_DNA"/>
</dbReference>
<dbReference type="GO" id="GO:0097320">
    <property type="term" value="P:plasma membrane tubulation"/>
    <property type="evidence" value="ECO:0007669"/>
    <property type="project" value="TreeGrafter"/>
</dbReference>
<gene>
    <name evidence="6" type="ORF">QYM36_006226</name>
</gene>
<evidence type="ECO:0000259" key="5">
    <source>
        <dbReference type="Pfam" id="PF03114"/>
    </source>
</evidence>
<dbReference type="GO" id="GO:0015629">
    <property type="term" value="C:actin cytoskeleton"/>
    <property type="evidence" value="ECO:0007669"/>
    <property type="project" value="TreeGrafter"/>
</dbReference>
<dbReference type="AlphaFoldDB" id="A0AA88HWY6"/>
<feature type="region of interest" description="Disordered" evidence="4">
    <location>
        <begin position="1"/>
        <end position="20"/>
    </location>
</feature>
<dbReference type="InterPro" id="IPR004148">
    <property type="entry name" value="BAR_dom"/>
</dbReference>
<protein>
    <recommendedName>
        <fullName evidence="5">BAR domain-containing protein</fullName>
    </recommendedName>
</protein>
<organism evidence="6 7">
    <name type="scientific">Artemia franciscana</name>
    <name type="common">Brine shrimp</name>
    <name type="synonym">Artemia sanfranciscana</name>
    <dbReference type="NCBI Taxonomy" id="6661"/>
    <lineage>
        <taxon>Eukaryota</taxon>
        <taxon>Metazoa</taxon>
        <taxon>Ecdysozoa</taxon>
        <taxon>Arthropoda</taxon>
        <taxon>Crustacea</taxon>
        <taxon>Branchiopoda</taxon>
        <taxon>Anostraca</taxon>
        <taxon>Artemiidae</taxon>
        <taxon>Artemia</taxon>
    </lineage>
</organism>
<evidence type="ECO:0000313" key="7">
    <source>
        <dbReference type="Proteomes" id="UP001187531"/>
    </source>
</evidence>
<dbReference type="EMBL" id="JAVRJZ010000010">
    <property type="protein sequence ID" value="KAK2717365.1"/>
    <property type="molecule type" value="Genomic_DNA"/>
</dbReference>
<dbReference type="GO" id="GO:0006897">
    <property type="term" value="P:endocytosis"/>
    <property type="evidence" value="ECO:0007669"/>
    <property type="project" value="InterPro"/>
</dbReference>
<reference evidence="6" key="1">
    <citation type="submission" date="2023-07" db="EMBL/GenBank/DDBJ databases">
        <title>Chromosome-level genome assembly of Artemia franciscana.</title>
        <authorList>
            <person name="Jo E."/>
        </authorList>
    </citation>
    <scope>NUCLEOTIDE SEQUENCE</scope>
    <source>
        <tissue evidence="6">Whole body</tissue>
    </source>
</reference>
<proteinExistence type="predicted"/>
<evidence type="ECO:0000256" key="2">
    <source>
        <dbReference type="ARBA" id="ARBA00022490"/>
    </source>
</evidence>
<dbReference type="PANTHER" id="PTHR47174">
    <property type="entry name" value="BRIDGING INTEGRATOR 3"/>
    <property type="match status" value="1"/>
</dbReference>
<dbReference type="InterPro" id="IPR046982">
    <property type="entry name" value="BIN3/RVS161-like"/>
</dbReference>
<dbReference type="InterPro" id="IPR027267">
    <property type="entry name" value="AH/BAR_dom_sf"/>
</dbReference>
<feature type="domain" description="BAR" evidence="5">
    <location>
        <begin position="3"/>
        <end position="158"/>
    </location>
</feature>
<evidence type="ECO:0000256" key="4">
    <source>
        <dbReference type="SAM" id="MobiDB-lite"/>
    </source>
</evidence>
<dbReference type="PANTHER" id="PTHR47174:SF3">
    <property type="entry name" value="BRIDGING INTEGRATOR 3"/>
    <property type="match status" value="1"/>
</dbReference>
<comment type="subcellular location">
    <subcellularLocation>
        <location evidence="1">Cytoplasm</location>
        <location evidence="1">Cytoskeleton</location>
    </subcellularLocation>
</comment>
<dbReference type="Proteomes" id="UP001187531">
    <property type="component" value="Unassembled WGS sequence"/>
</dbReference>
<dbReference type="SUPFAM" id="SSF103657">
    <property type="entry name" value="BAR/IMD domain-like"/>
    <property type="match status" value="1"/>
</dbReference>
<evidence type="ECO:0000313" key="6">
    <source>
        <dbReference type="EMBL" id="KAK2717365.1"/>
    </source>
</evidence>
<dbReference type="GO" id="GO:0008289">
    <property type="term" value="F:lipid binding"/>
    <property type="evidence" value="ECO:0007669"/>
    <property type="project" value="TreeGrafter"/>
</dbReference>
<keyword evidence="3" id="KW-0206">Cytoskeleton</keyword>
<keyword evidence="2" id="KW-0963">Cytoplasm</keyword>
<accession>A0AA88HWY6</accession>
<dbReference type="Pfam" id="PF03114">
    <property type="entry name" value="BAR"/>
    <property type="match status" value="1"/>
</dbReference>
<evidence type="ECO:0000256" key="3">
    <source>
        <dbReference type="ARBA" id="ARBA00023212"/>
    </source>
</evidence>
<sequence length="193" mass="21954">MKLASHLNESLANSSDGHKQLSHSFDAACKKISEKANDLSRINSKCAIEPMKRFRKEFSNLQQEYIKRNQLLKKCQETKAEIDKLSKKDRTGSNYVKLEQAKKNYQIQQNAFLTCNTRLLRESKQLYDLRAEYFNPSLMAILEGQIDFCGESLRAYKELPLPNKPMSDIDFNSDATVSLNAIKKLAITGGKGV</sequence>
<dbReference type="GO" id="GO:0005737">
    <property type="term" value="C:cytoplasm"/>
    <property type="evidence" value="ECO:0007669"/>
    <property type="project" value="InterPro"/>
</dbReference>
<dbReference type="GO" id="GO:0051666">
    <property type="term" value="P:actin cortical patch localization"/>
    <property type="evidence" value="ECO:0007669"/>
    <property type="project" value="InterPro"/>
</dbReference>
<name>A0AA88HWY6_ARTSF</name>
<evidence type="ECO:0000256" key="1">
    <source>
        <dbReference type="ARBA" id="ARBA00004245"/>
    </source>
</evidence>